<comment type="caution">
    <text evidence="2">The sequence shown here is derived from an EMBL/GenBank/DDBJ whole genome shotgun (WGS) entry which is preliminary data.</text>
</comment>
<organism evidence="2 3">
    <name type="scientific">Candidatus Aphodenecus pullistercoris</name>
    <dbReference type="NCBI Taxonomy" id="2840669"/>
    <lineage>
        <taxon>Bacteria</taxon>
        <taxon>Pseudomonadati</taxon>
        <taxon>Spirochaetota</taxon>
        <taxon>Spirochaetia</taxon>
        <taxon>Spirochaetales</taxon>
        <taxon>Candidatus Aphodenecus</taxon>
    </lineage>
</organism>
<evidence type="ECO:0000259" key="1">
    <source>
        <dbReference type="Pfam" id="PF12697"/>
    </source>
</evidence>
<dbReference type="InterPro" id="IPR000073">
    <property type="entry name" value="AB_hydrolase_1"/>
</dbReference>
<accession>A0A9D9H8Y5</accession>
<dbReference type="Pfam" id="PF12697">
    <property type="entry name" value="Abhydrolase_6"/>
    <property type="match status" value="1"/>
</dbReference>
<proteinExistence type="predicted"/>
<dbReference type="SUPFAM" id="SSF53474">
    <property type="entry name" value="alpha/beta-Hydrolases"/>
    <property type="match status" value="1"/>
</dbReference>
<gene>
    <name evidence="2" type="ORF">IAC42_02745</name>
</gene>
<sequence length="211" mass="22745">MELVLVHGSGQKADSWSRTAALLEGEANVHCPQLSQLTEGGPASWFRLSSGFESYMDQWEGKPILVGLSLGGMLALDYASRHGKKLAHLVLIGTPHRIPRLALGFQNLVFHALPKSTFDSMAFSKADTFALSRSMKDANLEAAIAALRVPTTVVCGSKDRTNLDSARYIASHVEGARLIILEGVGHIVNEEAPQLLAPVIKEVLVEVGHRG</sequence>
<dbReference type="PANTHER" id="PTHR43689:SF8">
    <property type="entry name" value="ALPHA_BETA-HYDROLASES SUPERFAMILY PROTEIN"/>
    <property type="match status" value="1"/>
</dbReference>
<evidence type="ECO:0000313" key="3">
    <source>
        <dbReference type="Proteomes" id="UP000823633"/>
    </source>
</evidence>
<dbReference type="Gene3D" id="3.40.50.1820">
    <property type="entry name" value="alpha/beta hydrolase"/>
    <property type="match status" value="2"/>
</dbReference>
<feature type="domain" description="AB hydrolase-1" evidence="1">
    <location>
        <begin position="3"/>
        <end position="197"/>
    </location>
</feature>
<name>A0A9D9H8Y5_9SPIR</name>
<dbReference type="AlphaFoldDB" id="A0A9D9H8Y5"/>
<dbReference type="PANTHER" id="PTHR43689">
    <property type="entry name" value="HYDROLASE"/>
    <property type="match status" value="1"/>
</dbReference>
<reference evidence="2" key="1">
    <citation type="submission" date="2020-10" db="EMBL/GenBank/DDBJ databases">
        <authorList>
            <person name="Gilroy R."/>
        </authorList>
    </citation>
    <scope>NUCLEOTIDE SEQUENCE</scope>
    <source>
        <strain evidence="2">11167</strain>
    </source>
</reference>
<dbReference type="GO" id="GO:0016787">
    <property type="term" value="F:hydrolase activity"/>
    <property type="evidence" value="ECO:0007669"/>
    <property type="project" value="UniProtKB-KW"/>
</dbReference>
<dbReference type="EMBL" id="JADIMU010000017">
    <property type="protein sequence ID" value="MBO8442666.1"/>
    <property type="molecule type" value="Genomic_DNA"/>
</dbReference>
<dbReference type="InterPro" id="IPR029058">
    <property type="entry name" value="AB_hydrolase_fold"/>
</dbReference>
<dbReference type="Proteomes" id="UP000823633">
    <property type="component" value="Unassembled WGS sequence"/>
</dbReference>
<keyword evidence="2" id="KW-0378">Hydrolase</keyword>
<protein>
    <submittedName>
        <fullName evidence="2">Alpha/beta hydrolase</fullName>
    </submittedName>
</protein>
<reference evidence="2" key="2">
    <citation type="journal article" date="2021" name="PeerJ">
        <title>Extensive microbial diversity within the chicken gut microbiome revealed by metagenomics and culture.</title>
        <authorList>
            <person name="Gilroy R."/>
            <person name="Ravi A."/>
            <person name="Getino M."/>
            <person name="Pursley I."/>
            <person name="Horton D.L."/>
            <person name="Alikhan N.F."/>
            <person name="Baker D."/>
            <person name="Gharbi K."/>
            <person name="Hall N."/>
            <person name="Watson M."/>
            <person name="Adriaenssens E.M."/>
            <person name="Foster-Nyarko E."/>
            <person name="Jarju S."/>
            <person name="Secka A."/>
            <person name="Antonio M."/>
            <person name="Oren A."/>
            <person name="Chaudhuri R.R."/>
            <person name="La Ragione R."/>
            <person name="Hildebrand F."/>
            <person name="Pallen M.J."/>
        </authorList>
    </citation>
    <scope>NUCLEOTIDE SEQUENCE</scope>
    <source>
        <strain evidence="2">11167</strain>
    </source>
</reference>
<evidence type="ECO:0000313" key="2">
    <source>
        <dbReference type="EMBL" id="MBO8442666.1"/>
    </source>
</evidence>